<name>A0AA39NN11_9AGAR</name>
<proteinExistence type="predicted"/>
<protein>
    <recommendedName>
        <fullName evidence="3">RNase H type-1 domain-containing protein</fullName>
    </recommendedName>
</protein>
<evidence type="ECO:0000313" key="1">
    <source>
        <dbReference type="EMBL" id="KAK0468648.1"/>
    </source>
</evidence>
<accession>A0AA39NN11</accession>
<dbReference type="Proteomes" id="UP001175227">
    <property type="component" value="Unassembled WGS sequence"/>
</dbReference>
<comment type="caution">
    <text evidence="1">The sequence shown here is derived from an EMBL/GenBank/DDBJ whole genome shotgun (WGS) entry which is preliminary data.</text>
</comment>
<organism evidence="1 2">
    <name type="scientific">Armillaria novae-zelandiae</name>
    <dbReference type="NCBI Taxonomy" id="153914"/>
    <lineage>
        <taxon>Eukaryota</taxon>
        <taxon>Fungi</taxon>
        <taxon>Dikarya</taxon>
        <taxon>Basidiomycota</taxon>
        <taxon>Agaricomycotina</taxon>
        <taxon>Agaricomycetes</taxon>
        <taxon>Agaricomycetidae</taxon>
        <taxon>Agaricales</taxon>
        <taxon>Marasmiineae</taxon>
        <taxon>Physalacriaceae</taxon>
        <taxon>Armillaria</taxon>
    </lineage>
</organism>
<keyword evidence="2" id="KW-1185">Reference proteome</keyword>
<dbReference type="AlphaFoldDB" id="A0AA39NN11"/>
<gene>
    <name evidence="1" type="ORF">IW261DRAFT_1345958</name>
</gene>
<reference evidence="1" key="1">
    <citation type="submission" date="2023-06" db="EMBL/GenBank/DDBJ databases">
        <authorList>
            <consortium name="Lawrence Berkeley National Laboratory"/>
            <person name="Ahrendt S."/>
            <person name="Sahu N."/>
            <person name="Indic B."/>
            <person name="Wong-Bajracharya J."/>
            <person name="Merenyi Z."/>
            <person name="Ke H.-M."/>
            <person name="Monk M."/>
            <person name="Kocsube S."/>
            <person name="Drula E."/>
            <person name="Lipzen A."/>
            <person name="Balint B."/>
            <person name="Henrissat B."/>
            <person name="Andreopoulos B."/>
            <person name="Martin F.M."/>
            <person name="Harder C.B."/>
            <person name="Rigling D."/>
            <person name="Ford K.L."/>
            <person name="Foster G.D."/>
            <person name="Pangilinan J."/>
            <person name="Papanicolaou A."/>
            <person name="Barry K."/>
            <person name="LaButti K."/>
            <person name="Viragh M."/>
            <person name="Koriabine M."/>
            <person name="Yan M."/>
            <person name="Riley R."/>
            <person name="Champramary S."/>
            <person name="Plett K.L."/>
            <person name="Tsai I.J."/>
            <person name="Slot J."/>
            <person name="Sipos G."/>
            <person name="Plett J."/>
            <person name="Nagy L.G."/>
            <person name="Grigoriev I.V."/>
        </authorList>
    </citation>
    <scope>NUCLEOTIDE SEQUENCE</scope>
    <source>
        <strain evidence="1">ICMP 16352</strain>
    </source>
</reference>
<sequence>MPPEIEKRLEHHVRKFLWGNKNKINVNKETIYAPIAGGRQNLLDIPVRNEAITVTWIWSYLDLSPNHPLWAYAVDTVIAHHTPTSEENVGLEQRLNIFLQSWKTSTNRLLDDLRTMVKTTHKYNVCLDGLAISPEIQCEMPIWHHIKSRATRCLFNSGKQVKCLKNRHKVKTVGNAEQLTRNLQEEKHSKWGRCGCVKCRHARVELGCLSPHKCFVKAKQLLELLMPKWSPLTDPPTDIPIPPMDEEDVGLNKQAKYFQPHLITKGYLSNAFRIFVDGNECPSAYSPPDLDPTRQDETIIIYTDGSAIKNRSDEATAVQGCAIKRET</sequence>
<evidence type="ECO:0008006" key="3">
    <source>
        <dbReference type="Google" id="ProtNLM"/>
    </source>
</evidence>
<dbReference type="EMBL" id="JAUEPR010000069">
    <property type="protein sequence ID" value="KAK0468648.1"/>
    <property type="molecule type" value="Genomic_DNA"/>
</dbReference>
<evidence type="ECO:0000313" key="2">
    <source>
        <dbReference type="Proteomes" id="UP001175227"/>
    </source>
</evidence>